<reference evidence="2 3" key="1">
    <citation type="submission" date="2023-02" db="EMBL/GenBank/DDBJ databases">
        <title>LHISI_Scaffold_Assembly.</title>
        <authorList>
            <person name="Stuart O.P."/>
            <person name="Cleave R."/>
            <person name="Magrath M.J.L."/>
            <person name="Mikheyev A.S."/>
        </authorList>
    </citation>
    <scope>NUCLEOTIDE SEQUENCE [LARGE SCALE GENOMIC DNA]</scope>
    <source>
        <strain evidence="2">Daus_M_001</strain>
        <tissue evidence="2">Leg muscle</tissue>
    </source>
</reference>
<accession>A0ABQ9HIA4</accession>
<comment type="caution">
    <text evidence="2">The sequence shown here is derived from an EMBL/GenBank/DDBJ whole genome shotgun (WGS) entry which is preliminary data.</text>
</comment>
<dbReference type="Proteomes" id="UP001159363">
    <property type="component" value="Chromosome 4"/>
</dbReference>
<organism evidence="2 3">
    <name type="scientific">Dryococelus australis</name>
    <dbReference type="NCBI Taxonomy" id="614101"/>
    <lineage>
        <taxon>Eukaryota</taxon>
        <taxon>Metazoa</taxon>
        <taxon>Ecdysozoa</taxon>
        <taxon>Arthropoda</taxon>
        <taxon>Hexapoda</taxon>
        <taxon>Insecta</taxon>
        <taxon>Pterygota</taxon>
        <taxon>Neoptera</taxon>
        <taxon>Polyneoptera</taxon>
        <taxon>Phasmatodea</taxon>
        <taxon>Verophasmatodea</taxon>
        <taxon>Anareolatae</taxon>
        <taxon>Phasmatidae</taxon>
        <taxon>Eurycanthinae</taxon>
        <taxon>Dryococelus</taxon>
    </lineage>
</organism>
<dbReference type="EMBL" id="JARBHB010000005">
    <property type="protein sequence ID" value="KAJ8884044.1"/>
    <property type="molecule type" value="Genomic_DNA"/>
</dbReference>
<protein>
    <submittedName>
        <fullName evidence="2">Uncharacterized protein</fullName>
    </submittedName>
</protein>
<gene>
    <name evidence="2" type="ORF">PR048_015901</name>
</gene>
<keyword evidence="3" id="KW-1185">Reference proteome</keyword>
<proteinExistence type="predicted"/>
<evidence type="ECO:0000313" key="3">
    <source>
        <dbReference type="Proteomes" id="UP001159363"/>
    </source>
</evidence>
<evidence type="ECO:0000313" key="2">
    <source>
        <dbReference type="EMBL" id="KAJ8884044.1"/>
    </source>
</evidence>
<sequence>MAILQVHHCIGRIAHRHVAPSTLLATSHFPSHRISCRGEETWAGVTLLPARTCACHYNTNSVCPCKCKITSTETLVKPFRGPWRSTTGRQQPKISLREMITDDNEQESDSEYQKQNKGSPHYDSVTVTKTNDHRRKKRYYECVSLSMCAMKDKLISEKPNKNCTDIKHCLSQQYAYDRTEFHPNERNR</sequence>
<name>A0ABQ9HIA4_9NEOP</name>
<feature type="region of interest" description="Disordered" evidence="1">
    <location>
        <begin position="102"/>
        <end position="130"/>
    </location>
</feature>
<evidence type="ECO:0000256" key="1">
    <source>
        <dbReference type="SAM" id="MobiDB-lite"/>
    </source>
</evidence>